<evidence type="ECO:0000313" key="1">
    <source>
        <dbReference type="EMBL" id="KRG19840.1"/>
    </source>
</evidence>
<dbReference type="SUPFAM" id="SSF81901">
    <property type="entry name" value="HCP-like"/>
    <property type="match status" value="4"/>
</dbReference>
<name>A0A0Q9YGZ8_9GAMM</name>
<dbReference type="AlphaFoldDB" id="A0A0Q9YGZ8"/>
<dbReference type="OrthoDB" id="6114904at2"/>
<protein>
    <submittedName>
        <fullName evidence="1">Localization factor PodJL</fullName>
    </submittedName>
    <submittedName>
        <fullName evidence="2">Sel1 repeat family protein</fullName>
    </submittedName>
</protein>
<sequence>MVLRSGLLIILAFTIAGCNKSETRFSESIIPETRCEQLIESIGAMGAYPICLQDARANIPQAQHALGKAFESGALGEEHKSYAVMWFERAVANHHPESELYLANYYLSNNKVNLGIQLLEKAAHRSDLRAQKILAKMYYEGKIIKKNSAKAKAWFEKAAQAHDAEAQYILYQILSQAEFLDVAKGRQLLLAAAKAQFVPAMEVIAEQKIEAKAYDAAALWLARASKAHSSKASYLLAKLVMEDKLSVKVDVAELLQRSQDYSPAKVLLAKCYIAGKYVRQDVKKAQQLLKQAAYENEPEAFYEMGVALLRGDYPWEKDNDLAIKYFKQAANMNFHPAKVIMATLFIDGKSIIDDKNQVITHLALMAISGDAQAQYKLAKTLADFSIPVYDRVAFFWLEKAANHDQKAAFLLANFYQEGIGTEINLNEAFSLYRNLASQHYAAAYLEVAKMYFRGTGVEKDAAQSKMWLAQAIKAQVPAAQDVAKEIFKEGFDVDIAENNADELLDFAAHSNVPSAIYRQGKNYLEGAHGYQQDWEKGLKLIEQAAAQSYPLAQRELGIMYENDLYEKNDLELAVIWYRKAALQGDEFSQYRLGHLYFNERLSPNKVEAYAWANLAAQSGMLPAEDLKNSIYETLNQEELDRGENLSMEILKEYQQEEDEDDSFIVEAPTTDDISLPEMSSNKQRIFEQQIVR</sequence>
<organism evidence="1">
    <name type="scientific">Candidatus Berkiella cookevillensis</name>
    <dbReference type="NCBI Taxonomy" id="437022"/>
    <lineage>
        <taxon>Bacteria</taxon>
        <taxon>Pseudomonadati</taxon>
        <taxon>Pseudomonadota</taxon>
        <taxon>Gammaproteobacteria</taxon>
        <taxon>Candidatus Berkiellales</taxon>
        <taxon>Candidatus Berkiellaceae</taxon>
        <taxon>Candidatus Berkiella</taxon>
    </lineage>
</organism>
<gene>
    <name evidence="1" type="primary">podJ_1</name>
    <name evidence="1" type="ORF">CC99x_00061</name>
    <name evidence="2" type="ORF">CC99x_006610</name>
</gene>
<dbReference type="EMBL" id="LKHV02000001">
    <property type="protein sequence ID" value="MCS5708579.1"/>
    <property type="molecule type" value="Genomic_DNA"/>
</dbReference>
<dbReference type="Pfam" id="PF08238">
    <property type="entry name" value="Sel1"/>
    <property type="match status" value="10"/>
</dbReference>
<comment type="caution">
    <text evidence="1">The sequence shown here is derived from an EMBL/GenBank/DDBJ whole genome shotgun (WGS) entry which is preliminary data.</text>
</comment>
<dbReference type="PANTHER" id="PTHR11102">
    <property type="entry name" value="SEL-1-LIKE PROTEIN"/>
    <property type="match status" value="1"/>
</dbReference>
<reference evidence="1" key="1">
    <citation type="submission" date="2015-09" db="EMBL/GenBank/DDBJ databases">
        <title>Draft Genome Sequences of Two Novel Amoeba-resistant Intranuclear Bacteria, Candidatus Berkiella cookevillensis and Candidatus Berkiella aquae.</title>
        <authorList>
            <person name="Mehari Y.T."/>
            <person name="Arivett B.A."/>
            <person name="Farone A.L."/>
            <person name="Gunderson J.H."/>
            <person name="Farone M.B."/>
        </authorList>
    </citation>
    <scope>NUCLEOTIDE SEQUENCE [LARGE SCALE GENOMIC DNA]</scope>
    <source>
        <strain evidence="1">CC99</strain>
    </source>
</reference>
<dbReference type="PANTHER" id="PTHR11102:SF160">
    <property type="entry name" value="ERAD-ASSOCIATED E3 UBIQUITIN-PROTEIN LIGASE COMPONENT HRD3"/>
    <property type="match status" value="1"/>
</dbReference>
<proteinExistence type="predicted"/>
<dbReference type="InterPro" id="IPR006597">
    <property type="entry name" value="Sel1-like"/>
</dbReference>
<dbReference type="InterPro" id="IPR050767">
    <property type="entry name" value="Sel1_AlgK"/>
</dbReference>
<dbReference type="STRING" id="437022.CC99x_00061"/>
<reference evidence="2" key="2">
    <citation type="journal article" date="2016" name="Genome Announc.">
        <title>Draft Genome Sequences of Two Novel Amoeba-Resistant Intranuclear Bacteria, 'Candidatus Berkiella cookevillensis' and 'Candidatus Berkiella aquae'.</title>
        <authorList>
            <person name="Mehari Y.T."/>
            <person name="Arivett B.A."/>
            <person name="Farone A.L."/>
            <person name="Gunderson J.H."/>
            <person name="Farone M.B."/>
        </authorList>
    </citation>
    <scope>NUCLEOTIDE SEQUENCE</scope>
    <source>
        <strain evidence="2">CC99</strain>
    </source>
</reference>
<keyword evidence="3" id="KW-1185">Reference proteome</keyword>
<reference evidence="2" key="3">
    <citation type="submission" date="2021-06" db="EMBL/GenBank/DDBJ databases">
        <title>Genomic Description and Analysis of Intracellular Bacteria, Candidatus Berkiella cookevillensis and Candidatus Berkiella aquae.</title>
        <authorList>
            <person name="Kidane D.T."/>
            <person name="Mehari Y.T."/>
            <person name="Rice F.C."/>
            <person name="Arivett B.A."/>
            <person name="Farone A.L."/>
            <person name="Berk S.G."/>
            <person name="Farone M.B."/>
        </authorList>
    </citation>
    <scope>NUCLEOTIDE SEQUENCE</scope>
    <source>
        <strain evidence="2">CC99</strain>
    </source>
</reference>
<dbReference type="SMART" id="SM00671">
    <property type="entry name" value="SEL1"/>
    <property type="match status" value="11"/>
</dbReference>
<dbReference type="InterPro" id="IPR011990">
    <property type="entry name" value="TPR-like_helical_dom_sf"/>
</dbReference>
<accession>A0A0Q9YGZ8</accession>
<dbReference type="Proteomes" id="UP000051494">
    <property type="component" value="Unassembled WGS sequence"/>
</dbReference>
<evidence type="ECO:0000313" key="3">
    <source>
        <dbReference type="Proteomes" id="UP000051494"/>
    </source>
</evidence>
<evidence type="ECO:0000313" key="2">
    <source>
        <dbReference type="EMBL" id="MCS5708579.1"/>
    </source>
</evidence>
<dbReference type="RefSeq" id="WP_057622468.1">
    <property type="nucleotide sequence ID" value="NZ_LKHV02000001.1"/>
</dbReference>
<dbReference type="PROSITE" id="PS51257">
    <property type="entry name" value="PROKAR_LIPOPROTEIN"/>
    <property type="match status" value="1"/>
</dbReference>
<dbReference type="EMBL" id="LKHV01000001">
    <property type="protein sequence ID" value="KRG19840.1"/>
    <property type="molecule type" value="Genomic_DNA"/>
</dbReference>
<dbReference type="Gene3D" id="1.25.40.10">
    <property type="entry name" value="Tetratricopeptide repeat domain"/>
    <property type="match status" value="5"/>
</dbReference>